<feature type="domain" description="Topo IA-type catalytic" evidence="13">
    <location>
        <begin position="151"/>
        <end position="593"/>
    </location>
</feature>
<dbReference type="InterPro" id="IPR013825">
    <property type="entry name" value="Topo_IA_cen_sub2"/>
</dbReference>
<dbReference type="RefSeq" id="WP_102188254.1">
    <property type="nucleotide sequence ID" value="NZ_PNGI01000009.1"/>
</dbReference>
<evidence type="ECO:0000256" key="3">
    <source>
        <dbReference type="ARBA" id="ARBA00012891"/>
    </source>
</evidence>
<gene>
    <name evidence="14" type="ORF">CJ232_05370</name>
</gene>
<dbReference type="SUPFAM" id="SSF56712">
    <property type="entry name" value="Prokaryotic type I DNA topoisomerase"/>
    <property type="match status" value="1"/>
</dbReference>
<protein>
    <recommendedName>
        <fullName evidence="3">DNA topoisomerase</fullName>
        <ecNumber evidence="3">5.6.2.1</ecNumber>
    </recommendedName>
    <alternativeName>
        <fullName evidence="11">Omega-protein</fullName>
    </alternativeName>
    <alternativeName>
        <fullName evidence="10">Relaxing enzyme</fullName>
    </alternativeName>
    <alternativeName>
        <fullName evidence="8">Swivelase</fullName>
    </alternativeName>
    <alternativeName>
        <fullName evidence="9">Untwisting enzyme</fullName>
    </alternativeName>
</protein>
<dbReference type="PRINTS" id="PR00417">
    <property type="entry name" value="PRTPISMRASEI"/>
</dbReference>
<feature type="domain" description="Toprim" evidence="12">
    <location>
        <begin position="1"/>
        <end position="134"/>
    </location>
</feature>
<dbReference type="InterPro" id="IPR013824">
    <property type="entry name" value="Topo_IA_cen_sub1"/>
</dbReference>
<dbReference type="PANTHER" id="PTHR11390:SF21">
    <property type="entry name" value="DNA TOPOISOMERASE 3-ALPHA"/>
    <property type="match status" value="1"/>
</dbReference>
<organism evidence="14 15">
    <name type="scientific">Hoylesella timonensis</name>
    <dbReference type="NCBI Taxonomy" id="386414"/>
    <lineage>
        <taxon>Bacteria</taxon>
        <taxon>Pseudomonadati</taxon>
        <taxon>Bacteroidota</taxon>
        <taxon>Bacteroidia</taxon>
        <taxon>Bacteroidales</taxon>
        <taxon>Prevotellaceae</taxon>
        <taxon>Hoylesella</taxon>
    </lineage>
</organism>
<dbReference type="EMBL" id="PNGI01000009">
    <property type="protein sequence ID" value="PMC10419.1"/>
    <property type="molecule type" value="Genomic_DNA"/>
</dbReference>
<sequence>MIVCIAEKPSVAKDIARIIGAHSSKNGYMEGNGYQVTWTFGHLCCLKEPNDYCDNWKHWSLAALPMLPPRFGIKLIDDEGIKRQFAIIEQLMQHADSIINCGDAGQEGELIQRWVMQKAQAKCPVKRLWISSMTDEAIREGFNKLKEQSAYEPLYLAGLSRAIGDWILGMNATRLYTLKYGKNRQVLSIGRVQTPTLALIVNRQKEIDNFKPETYWVLATIYRDTTFTATKGRFDKKEEGEAAFKTIEGEPFTVTDVQKKKGTEAPPNLYDLTSLQVDCNKKFGYSAEMTLNLIQSLYEKKYTTYPRVDTQYLSDDIYPKCPQTMNGLYQTKIQSKTVYAELIKPLGGKALKKSKKVFDSSKVTDHHAIIPTGVPPMGLSNMEENVFDLIARRFIAVFYDDCKFATTTVLGKVKEIEFKVSGKEILEPGWRDVYAKNQNEDDDADEKTTDEERTLPTFVKGESGEHIPTLTEKQTTPPKHYTEATLLRAMETAGKFVNDEELRAALKENGIGRPSSRASIIETLFKRKYIQRNRKRIIATPLGIQLIDIIKEKLLTSCELTGIWEKKLRDIEHQKYDAAQFVNELKIQINQIVNDVLRDNSRQLG</sequence>
<dbReference type="GO" id="GO:0003677">
    <property type="term" value="F:DNA binding"/>
    <property type="evidence" value="ECO:0007669"/>
    <property type="project" value="UniProtKB-KW"/>
</dbReference>
<evidence type="ECO:0000313" key="14">
    <source>
        <dbReference type="EMBL" id="PMC10419.1"/>
    </source>
</evidence>
<evidence type="ECO:0000256" key="11">
    <source>
        <dbReference type="ARBA" id="ARBA00032877"/>
    </source>
</evidence>
<dbReference type="InterPro" id="IPR003602">
    <property type="entry name" value="Topo_IA_DNA-bd_dom"/>
</dbReference>
<dbReference type="SMART" id="SM00437">
    <property type="entry name" value="TOP1Ac"/>
    <property type="match status" value="1"/>
</dbReference>
<evidence type="ECO:0000256" key="4">
    <source>
        <dbReference type="ARBA" id="ARBA00022723"/>
    </source>
</evidence>
<dbReference type="InterPro" id="IPR013497">
    <property type="entry name" value="Topo_IA_cen"/>
</dbReference>
<dbReference type="InterPro" id="IPR003601">
    <property type="entry name" value="Topo_IA_2"/>
</dbReference>
<evidence type="ECO:0000256" key="2">
    <source>
        <dbReference type="ARBA" id="ARBA00009446"/>
    </source>
</evidence>
<dbReference type="Proteomes" id="UP000235661">
    <property type="component" value="Unassembled WGS sequence"/>
</dbReference>
<dbReference type="Gene3D" id="1.10.290.10">
    <property type="entry name" value="Topoisomerase I, domain 4"/>
    <property type="match status" value="1"/>
</dbReference>
<keyword evidence="7 14" id="KW-0413">Isomerase</keyword>
<dbReference type="GO" id="GO:0003917">
    <property type="term" value="F:DNA topoisomerase type I (single strand cut, ATP-independent) activity"/>
    <property type="evidence" value="ECO:0007669"/>
    <property type="project" value="UniProtKB-EC"/>
</dbReference>
<dbReference type="EC" id="5.6.2.1" evidence="3"/>
<comment type="catalytic activity">
    <reaction evidence="1">
        <text>ATP-independent breakage of single-stranded DNA, followed by passage and rejoining.</text>
        <dbReference type="EC" id="5.6.2.1"/>
    </reaction>
</comment>
<dbReference type="InterPro" id="IPR006171">
    <property type="entry name" value="TOPRIM_dom"/>
</dbReference>
<dbReference type="GO" id="GO:0006281">
    <property type="term" value="P:DNA repair"/>
    <property type="evidence" value="ECO:0007669"/>
    <property type="project" value="TreeGrafter"/>
</dbReference>
<evidence type="ECO:0000256" key="7">
    <source>
        <dbReference type="ARBA" id="ARBA00023235"/>
    </source>
</evidence>
<evidence type="ECO:0000259" key="12">
    <source>
        <dbReference type="PROSITE" id="PS50880"/>
    </source>
</evidence>
<dbReference type="Pfam" id="PF01751">
    <property type="entry name" value="Toprim"/>
    <property type="match status" value="1"/>
</dbReference>
<dbReference type="CDD" id="cd00186">
    <property type="entry name" value="TOP1Ac"/>
    <property type="match status" value="1"/>
</dbReference>
<dbReference type="STRING" id="1122992.GCA_000455445_01807"/>
<evidence type="ECO:0000256" key="6">
    <source>
        <dbReference type="ARBA" id="ARBA00023125"/>
    </source>
</evidence>
<evidence type="ECO:0000256" key="1">
    <source>
        <dbReference type="ARBA" id="ARBA00000213"/>
    </source>
</evidence>
<dbReference type="PROSITE" id="PS50880">
    <property type="entry name" value="TOPRIM"/>
    <property type="match status" value="1"/>
</dbReference>
<dbReference type="GO" id="GO:0006265">
    <property type="term" value="P:DNA topological change"/>
    <property type="evidence" value="ECO:0007669"/>
    <property type="project" value="InterPro"/>
</dbReference>
<comment type="similarity">
    <text evidence="2">Belongs to the type IA topoisomerase family.</text>
</comment>
<evidence type="ECO:0000256" key="5">
    <source>
        <dbReference type="ARBA" id="ARBA00023029"/>
    </source>
</evidence>
<proteinExistence type="inferred from homology"/>
<dbReference type="GO" id="GO:0043597">
    <property type="term" value="C:cytoplasmic replication fork"/>
    <property type="evidence" value="ECO:0007669"/>
    <property type="project" value="TreeGrafter"/>
</dbReference>
<keyword evidence="6" id="KW-0238">DNA-binding</keyword>
<evidence type="ECO:0000256" key="10">
    <source>
        <dbReference type="ARBA" id="ARBA00032235"/>
    </source>
</evidence>
<dbReference type="AlphaFoldDB" id="A0A2N6Q5Y5"/>
<dbReference type="InterPro" id="IPR023405">
    <property type="entry name" value="Topo_IA_core_domain"/>
</dbReference>
<comment type="caution">
    <text evidence="14">The sequence shown here is derived from an EMBL/GenBank/DDBJ whole genome shotgun (WGS) entry which is preliminary data.</text>
</comment>
<dbReference type="InterPro" id="IPR000380">
    <property type="entry name" value="Topo_IA"/>
</dbReference>
<evidence type="ECO:0000256" key="8">
    <source>
        <dbReference type="ARBA" id="ARBA00030003"/>
    </source>
</evidence>
<evidence type="ECO:0000256" key="9">
    <source>
        <dbReference type="ARBA" id="ARBA00031985"/>
    </source>
</evidence>
<dbReference type="NCBIfam" id="TIGR01056">
    <property type="entry name" value="topB"/>
    <property type="match status" value="1"/>
</dbReference>
<dbReference type="PROSITE" id="PS52039">
    <property type="entry name" value="TOPO_IA_2"/>
    <property type="match status" value="1"/>
</dbReference>
<dbReference type="Gene3D" id="2.70.20.10">
    <property type="entry name" value="Topoisomerase I, domain 3"/>
    <property type="match status" value="1"/>
</dbReference>
<dbReference type="NCBIfam" id="NF005829">
    <property type="entry name" value="PRK07726.1"/>
    <property type="match status" value="1"/>
</dbReference>
<evidence type="ECO:0000313" key="15">
    <source>
        <dbReference type="Proteomes" id="UP000235661"/>
    </source>
</evidence>
<dbReference type="PANTHER" id="PTHR11390">
    <property type="entry name" value="PROKARYOTIC DNA TOPOISOMERASE"/>
    <property type="match status" value="1"/>
</dbReference>
<dbReference type="InterPro" id="IPR034144">
    <property type="entry name" value="TOPRIM_TopoIII"/>
</dbReference>
<dbReference type="GO" id="GO:0006310">
    <property type="term" value="P:DNA recombination"/>
    <property type="evidence" value="ECO:0007669"/>
    <property type="project" value="TreeGrafter"/>
</dbReference>
<accession>A0A2N6Q5Y5</accession>
<evidence type="ECO:0000259" key="13">
    <source>
        <dbReference type="PROSITE" id="PS52039"/>
    </source>
</evidence>
<dbReference type="SMART" id="SM00436">
    <property type="entry name" value="TOP1Bc"/>
    <property type="match status" value="1"/>
</dbReference>
<keyword evidence="5" id="KW-0799">Topoisomerase</keyword>
<dbReference type="GO" id="GO:0046872">
    <property type="term" value="F:metal ion binding"/>
    <property type="evidence" value="ECO:0007669"/>
    <property type="project" value="UniProtKB-KW"/>
</dbReference>
<dbReference type="CDD" id="cd03362">
    <property type="entry name" value="TOPRIM_TopoIA_TopoIII"/>
    <property type="match status" value="1"/>
</dbReference>
<dbReference type="InterPro" id="IPR013826">
    <property type="entry name" value="Topo_IA_cen_sub3"/>
</dbReference>
<name>A0A2N6Q5Y5_9BACT</name>
<dbReference type="Pfam" id="PF01131">
    <property type="entry name" value="Topoisom_bac"/>
    <property type="match status" value="1"/>
</dbReference>
<reference evidence="14 15" key="1">
    <citation type="submission" date="2017-09" db="EMBL/GenBank/DDBJ databases">
        <title>Bacterial strain isolated from the female urinary microbiota.</title>
        <authorList>
            <person name="Thomas-White K."/>
            <person name="Kumar N."/>
            <person name="Forster S."/>
            <person name="Putonti C."/>
            <person name="Lawley T."/>
            <person name="Wolfe A.J."/>
        </authorList>
    </citation>
    <scope>NUCLEOTIDE SEQUENCE [LARGE SCALE GENOMIC DNA]</scope>
    <source>
        <strain evidence="14 15">UMB0818</strain>
    </source>
</reference>
<dbReference type="Gene3D" id="3.40.50.140">
    <property type="match status" value="1"/>
</dbReference>
<dbReference type="SMART" id="SM00493">
    <property type="entry name" value="TOPRIM"/>
    <property type="match status" value="1"/>
</dbReference>
<dbReference type="Gene3D" id="1.10.460.10">
    <property type="entry name" value="Topoisomerase I, domain 2"/>
    <property type="match status" value="1"/>
</dbReference>
<keyword evidence="4" id="KW-0479">Metal-binding</keyword>
<dbReference type="InterPro" id="IPR005738">
    <property type="entry name" value="TopoIII"/>
</dbReference>